<accession>A0ABW1T4C3</accession>
<comment type="caution">
    <text evidence="2">The sequence shown here is derived from an EMBL/GenBank/DDBJ whole genome shotgun (WGS) entry which is preliminary data.</text>
</comment>
<dbReference type="InterPro" id="IPR018720">
    <property type="entry name" value="DUF2249"/>
</dbReference>
<evidence type="ECO:0000313" key="2">
    <source>
        <dbReference type="EMBL" id="MFC6239598.1"/>
    </source>
</evidence>
<dbReference type="Pfam" id="PF10006">
    <property type="entry name" value="DUF2249"/>
    <property type="match status" value="1"/>
</dbReference>
<evidence type="ECO:0000313" key="3">
    <source>
        <dbReference type="Proteomes" id="UP001596138"/>
    </source>
</evidence>
<evidence type="ECO:0000259" key="1">
    <source>
        <dbReference type="Pfam" id="PF10006"/>
    </source>
</evidence>
<gene>
    <name evidence="2" type="ORF">ACFQGU_17135</name>
</gene>
<feature type="domain" description="DUF2249" evidence="1">
    <location>
        <begin position="33"/>
        <end position="100"/>
    </location>
</feature>
<organism evidence="2 3">
    <name type="scientific">Longivirga aurantiaca</name>
    <dbReference type="NCBI Taxonomy" id="1837743"/>
    <lineage>
        <taxon>Bacteria</taxon>
        <taxon>Bacillati</taxon>
        <taxon>Actinomycetota</taxon>
        <taxon>Actinomycetes</taxon>
        <taxon>Sporichthyales</taxon>
        <taxon>Sporichthyaceae</taxon>
        <taxon>Longivirga</taxon>
    </lineage>
</organism>
<dbReference type="RefSeq" id="WP_386768911.1">
    <property type="nucleotide sequence ID" value="NZ_JBHSTI010000051.1"/>
</dbReference>
<proteinExistence type="predicted"/>
<reference evidence="3" key="1">
    <citation type="journal article" date="2019" name="Int. J. Syst. Evol. Microbiol.">
        <title>The Global Catalogue of Microorganisms (GCM) 10K type strain sequencing project: providing services to taxonomists for standard genome sequencing and annotation.</title>
        <authorList>
            <consortium name="The Broad Institute Genomics Platform"/>
            <consortium name="The Broad Institute Genome Sequencing Center for Infectious Disease"/>
            <person name="Wu L."/>
            <person name="Ma J."/>
        </authorList>
    </citation>
    <scope>NUCLEOTIDE SEQUENCE [LARGE SCALE GENOMIC DNA]</scope>
    <source>
        <strain evidence="3">CGMCC 4.7317</strain>
    </source>
</reference>
<protein>
    <submittedName>
        <fullName evidence="2">DUF2249 domain-containing protein</fullName>
    </submittedName>
</protein>
<keyword evidence="3" id="KW-1185">Reference proteome</keyword>
<name>A0ABW1T4C3_9ACTN</name>
<dbReference type="EMBL" id="JBHSTI010000051">
    <property type="protein sequence ID" value="MFC6239598.1"/>
    <property type="molecule type" value="Genomic_DNA"/>
</dbReference>
<sequence length="104" mass="10787">MTEDLPDPTTSPTASSGCGCGTCGCGAASEAPVLDVRTIPREVRHAAVIGAVGAVPVDGSIVLLAPHDPLPLLRELDTLWPGVLTVAYDESGPETWAVRLLRTR</sequence>
<dbReference type="Proteomes" id="UP001596138">
    <property type="component" value="Unassembled WGS sequence"/>
</dbReference>